<dbReference type="GeneID" id="17311867"/>
<evidence type="ECO:0008006" key="5">
    <source>
        <dbReference type="Google" id="ProtNLM"/>
    </source>
</evidence>
<dbReference type="SUPFAM" id="SSF51905">
    <property type="entry name" value="FAD/NAD(P)-binding domain"/>
    <property type="match status" value="1"/>
</dbReference>
<feature type="region of interest" description="Disordered" evidence="1">
    <location>
        <begin position="955"/>
        <end position="980"/>
    </location>
</feature>
<evidence type="ECO:0000256" key="1">
    <source>
        <dbReference type="SAM" id="MobiDB-lite"/>
    </source>
</evidence>
<feature type="compositionally biased region" description="Basic and acidic residues" evidence="1">
    <location>
        <begin position="1421"/>
        <end position="1444"/>
    </location>
</feature>
<dbReference type="SMART" id="SM00262">
    <property type="entry name" value="GEL"/>
    <property type="match status" value="1"/>
</dbReference>
<feature type="region of interest" description="Disordered" evidence="1">
    <location>
        <begin position="729"/>
        <end position="752"/>
    </location>
</feature>
<dbReference type="PANTHER" id="PTHR16128:SF5">
    <property type="entry name" value="FAD_NAD(P)-BINDING OXIDOREDUCTASE FAMILY PROTEIN"/>
    <property type="match status" value="1"/>
</dbReference>
<feature type="compositionally biased region" description="Acidic residues" evidence="1">
    <location>
        <begin position="1491"/>
        <end position="1502"/>
    </location>
</feature>
<feature type="region of interest" description="Disordered" evidence="1">
    <location>
        <begin position="784"/>
        <end position="829"/>
    </location>
</feature>
<protein>
    <recommendedName>
        <fullName evidence="5">Amine oxidase domain-containing protein</fullName>
    </recommendedName>
</protein>
<dbReference type="InterPro" id="IPR036188">
    <property type="entry name" value="FAD/NAD-bd_sf"/>
</dbReference>
<feature type="compositionally biased region" description="Basic residues" evidence="1">
    <location>
        <begin position="1030"/>
        <end position="1044"/>
    </location>
</feature>
<name>L1K464_GUITC</name>
<keyword evidence="4" id="KW-1185">Reference proteome</keyword>
<reference evidence="2 4" key="1">
    <citation type="journal article" date="2012" name="Nature">
        <title>Algal genomes reveal evolutionary mosaicism and the fate of nucleomorphs.</title>
        <authorList>
            <consortium name="DOE Joint Genome Institute"/>
            <person name="Curtis B.A."/>
            <person name="Tanifuji G."/>
            <person name="Burki F."/>
            <person name="Gruber A."/>
            <person name="Irimia M."/>
            <person name="Maruyama S."/>
            <person name="Arias M.C."/>
            <person name="Ball S.G."/>
            <person name="Gile G.H."/>
            <person name="Hirakawa Y."/>
            <person name="Hopkins J.F."/>
            <person name="Kuo A."/>
            <person name="Rensing S.A."/>
            <person name="Schmutz J."/>
            <person name="Symeonidi A."/>
            <person name="Elias M."/>
            <person name="Eveleigh R.J."/>
            <person name="Herman E.K."/>
            <person name="Klute M.J."/>
            <person name="Nakayama T."/>
            <person name="Obornik M."/>
            <person name="Reyes-Prieto A."/>
            <person name="Armbrust E.V."/>
            <person name="Aves S.J."/>
            <person name="Beiko R.G."/>
            <person name="Coutinho P."/>
            <person name="Dacks J.B."/>
            <person name="Durnford D.G."/>
            <person name="Fast N.M."/>
            <person name="Green B.R."/>
            <person name="Grisdale C.J."/>
            <person name="Hempel F."/>
            <person name="Henrissat B."/>
            <person name="Hoppner M.P."/>
            <person name="Ishida K."/>
            <person name="Kim E."/>
            <person name="Koreny L."/>
            <person name="Kroth P.G."/>
            <person name="Liu Y."/>
            <person name="Malik S.B."/>
            <person name="Maier U.G."/>
            <person name="McRose D."/>
            <person name="Mock T."/>
            <person name="Neilson J.A."/>
            <person name="Onodera N.T."/>
            <person name="Poole A.M."/>
            <person name="Pritham E.J."/>
            <person name="Richards T.A."/>
            <person name="Rocap G."/>
            <person name="Roy S.W."/>
            <person name="Sarai C."/>
            <person name="Schaack S."/>
            <person name="Shirato S."/>
            <person name="Slamovits C.H."/>
            <person name="Spencer D.F."/>
            <person name="Suzuki S."/>
            <person name="Worden A.Z."/>
            <person name="Zauner S."/>
            <person name="Barry K."/>
            <person name="Bell C."/>
            <person name="Bharti A.K."/>
            <person name="Crow J.A."/>
            <person name="Grimwood J."/>
            <person name="Kramer R."/>
            <person name="Lindquist E."/>
            <person name="Lucas S."/>
            <person name="Salamov A."/>
            <person name="McFadden G.I."/>
            <person name="Lane C.E."/>
            <person name="Keeling P.J."/>
            <person name="Gray M.W."/>
            <person name="Grigoriev I.V."/>
            <person name="Archibald J.M."/>
        </authorList>
    </citation>
    <scope>NUCLEOTIDE SEQUENCE</scope>
    <source>
        <strain evidence="2 4">CCMP2712</strain>
    </source>
</reference>
<proteinExistence type="predicted"/>
<dbReference type="SUPFAM" id="SSF55753">
    <property type="entry name" value="Actin depolymerizing proteins"/>
    <property type="match status" value="1"/>
</dbReference>
<dbReference type="KEGG" id="gtt:GUITHDRAFT_131500"/>
<sequence length="1502" mass="169702">MVGVIAVPSSWLPPVGIGDCLSFWQVKIGDLYEFCEEIPLSEEPVGFPDSNTDGAEVKSYFQAEQEQAAACNLRNAWLFAYADDHKLGANYVTDGKEGVLRCLKLTNSESHLKDLMHQQMMASRPDFIPAAKLRAPTLDEYVEHKFKLREVLEAELNFRSQKREEKNKAEKDNIGNADLNSGFGDRPTQGMPMPSTKEFPEGVDIKVSVTGVHVALWTGHFEEMEEFSFNFIEENVELTRNTKKNAMSVNLNEGRFTLRLRRDEGGKHWYLTGLRCMIQANVNHIWNKSLAYRGRKLGRFKGAALDVRLEWMSPTWKSLNSGDTFILLNSSGDPRKDPSSYSFLELRDSLLWVWVGRTSNQFELDACADWVGNFVRRLIKVNEYISVRWVEQGKEPPEYWEGMGGGPPAGEEIAREDVLISDEMYEHFPHSLPAHPKFRRPPSRESLVHVAVIGGGIAGASCAAYLSRKGENSGIRVTVFEAGEETGGRVRSVKHKIGGGHSFSGCRFFSAVGGEFREQVDKWVRKGIVVPFGSSRAIGMTETTGKSYRLDAFPLNLSNPYVLSAAREYIRMGPKDGESLSGGPHADRISGFMWDRMLETPSDAGLALQRAEQDYQRAKEEGILSGPELVQLARAVDNLRALLESTSTESSSGIGDFDITGPYLHRFAHPGGFERAQASRGMGESTLLFAGKPQLKTVVDAMLEGSDVRRGCQVRHVRRNFAEDKFEVELVSSSPKKRGGEEQGSDGEEKRRRMEMMGNEEDIAGGKRTSEALALLRMHKTTDFKMSRGNVRAGEEQEDNGGTEGERREQEDQEEGAGGSGMPGDRRRSSALGVEAVNLKFDYVCVCTPPGDVVNILNKVHPKSSFIMKTASKCEMLPAWIVTIEFDHLPPISLQGSFHLPALERDIYARMMQEDVFQPSPPAAAPGRASLTPFDLETSIEDLFHMLLEWTEEREGGRKQRQEVSGERRGEREEEEEDETTFIEISSIASKLSMLGYLEEEIELLLDFLAEEEEGSSRLSRKTLNDALQRYRRHRHEQQRRRTKRDAEQEEEEAFQLGDPQIVSFWDITAEAEYLRSQKKGSGGGAGGAGGAGEAGGNRSSTKSLTYVWMIVLSSSWSNMNRDASPNHVAEKTAEIFLPLALAGANMEETEINVRAHTPSHVQASLWEHAELAGLPGSMLNNASAMDMKLFAPERKYCLFDAGNGIGVAGDWITECSVEGAWMSGKALAACVIIDAACNVGRERALLNRYLEDKQAREFQAQEAEWMKKWERNKQMFIVRNYEIRNFFQSIFHNRNVDLLAKMWDSWEEWRNEEYARRTMKRVLGMLIDTRLRDSYDAWKNDAFEVLKHGPKWDMMKLFRKKRQDRDMAMIFIAWFQCAEMGRETTLQKMFRSRAQRRRLVEILLAWAAYEPQEGEEEEERSSRSSSDQKSDRGEELLEGERDVANVSEQGNEEPSREEEIVPEEAGIDEVRREGFQKRERKREMKTLESFPEEEEGAEHSD</sequence>
<dbReference type="Pfam" id="PF13450">
    <property type="entry name" value="NAD_binding_8"/>
    <property type="match status" value="1"/>
</dbReference>
<dbReference type="InterPro" id="IPR029006">
    <property type="entry name" value="ADF-H/Gelsolin-like_dom_sf"/>
</dbReference>
<dbReference type="PaxDb" id="55529-EKX55255"/>
<feature type="compositionally biased region" description="Basic and acidic residues" evidence="1">
    <location>
        <begin position="161"/>
        <end position="173"/>
    </location>
</feature>
<feature type="region of interest" description="Disordered" evidence="1">
    <location>
        <begin position="1030"/>
        <end position="1055"/>
    </location>
</feature>
<evidence type="ECO:0000313" key="3">
    <source>
        <dbReference type="EnsemblProtists" id="EKX55255"/>
    </source>
</evidence>
<feature type="region of interest" description="Disordered" evidence="1">
    <location>
        <begin position="161"/>
        <end position="188"/>
    </location>
</feature>
<feature type="region of interest" description="Disordered" evidence="1">
    <location>
        <begin position="1412"/>
        <end position="1502"/>
    </location>
</feature>
<feature type="compositionally biased region" description="Gly residues" evidence="1">
    <location>
        <begin position="1081"/>
        <end position="1096"/>
    </location>
</feature>
<feature type="compositionally biased region" description="Basic and acidic residues" evidence="1">
    <location>
        <begin position="955"/>
        <end position="972"/>
    </location>
</feature>
<dbReference type="InterPro" id="IPR007122">
    <property type="entry name" value="Villin/Gelsolin"/>
</dbReference>
<dbReference type="Gene3D" id="3.40.20.10">
    <property type="entry name" value="Severin"/>
    <property type="match status" value="1"/>
</dbReference>
<dbReference type="Proteomes" id="UP000011087">
    <property type="component" value="Unassembled WGS sequence"/>
</dbReference>
<accession>L1K464</accession>
<gene>
    <name evidence="2" type="ORF">GUITHDRAFT_131500</name>
</gene>
<evidence type="ECO:0000313" key="2">
    <source>
        <dbReference type="EMBL" id="EKX55255.1"/>
    </source>
</evidence>
<reference evidence="3" key="3">
    <citation type="submission" date="2016-03" db="UniProtKB">
        <authorList>
            <consortium name="EnsemblProtists"/>
        </authorList>
    </citation>
    <scope>IDENTIFICATION</scope>
</reference>
<organism evidence="2">
    <name type="scientific">Guillardia theta (strain CCMP2712)</name>
    <name type="common">Cryptophyte</name>
    <dbReference type="NCBI Taxonomy" id="905079"/>
    <lineage>
        <taxon>Eukaryota</taxon>
        <taxon>Cryptophyceae</taxon>
        <taxon>Pyrenomonadales</taxon>
        <taxon>Geminigeraceae</taxon>
        <taxon>Guillardia</taxon>
    </lineage>
</organism>
<dbReference type="HOGENOM" id="CLU_248640_0_0_1"/>
<dbReference type="PANTHER" id="PTHR16128">
    <property type="entry name" value="FAD/NAD(P)-BINDING OXIDOREDUCTASE FAMILY PROTEIN"/>
    <property type="match status" value="1"/>
</dbReference>
<dbReference type="RefSeq" id="XP_005842235.1">
    <property type="nucleotide sequence ID" value="XM_005842178.1"/>
</dbReference>
<dbReference type="GO" id="GO:0051015">
    <property type="term" value="F:actin filament binding"/>
    <property type="evidence" value="ECO:0007669"/>
    <property type="project" value="InterPro"/>
</dbReference>
<feature type="compositionally biased region" description="Basic and acidic residues" evidence="1">
    <location>
        <begin position="1469"/>
        <end position="1487"/>
    </location>
</feature>
<dbReference type="Gene3D" id="3.50.50.60">
    <property type="entry name" value="FAD/NAD(P)-binding domain"/>
    <property type="match status" value="2"/>
</dbReference>
<dbReference type="EnsemblProtists" id="EKX55255">
    <property type="protein sequence ID" value="EKX55255"/>
    <property type="gene ID" value="GUITHDRAFT_131500"/>
</dbReference>
<dbReference type="EMBL" id="JH992965">
    <property type="protein sequence ID" value="EKX55255.1"/>
    <property type="molecule type" value="Genomic_DNA"/>
</dbReference>
<feature type="region of interest" description="Disordered" evidence="1">
    <location>
        <begin position="1079"/>
        <end position="1100"/>
    </location>
</feature>
<reference evidence="4" key="2">
    <citation type="submission" date="2012-11" db="EMBL/GenBank/DDBJ databases">
        <authorList>
            <person name="Kuo A."/>
            <person name="Curtis B.A."/>
            <person name="Tanifuji G."/>
            <person name="Burki F."/>
            <person name="Gruber A."/>
            <person name="Irimia M."/>
            <person name="Maruyama S."/>
            <person name="Arias M.C."/>
            <person name="Ball S.G."/>
            <person name="Gile G.H."/>
            <person name="Hirakawa Y."/>
            <person name="Hopkins J.F."/>
            <person name="Rensing S.A."/>
            <person name="Schmutz J."/>
            <person name="Symeonidi A."/>
            <person name="Elias M."/>
            <person name="Eveleigh R.J."/>
            <person name="Herman E.K."/>
            <person name="Klute M.J."/>
            <person name="Nakayama T."/>
            <person name="Obornik M."/>
            <person name="Reyes-Prieto A."/>
            <person name="Armbrust E.V."/>
            <person name="Aves S.J."/>
            <person name="Beiko R.G."/>
            <person name="Coutinho P."/>
            <person name="Dacks J.B."/>
            <person name="Durnford D.G."/>
            <person name="Fast N.M."/>
            <person name="Green B.R."/>
            <person name="Grisdale C."/>
            <person name="Hempe F."/>
            <person name="Henrissat B."/>
            <person name="Hoppner M.P."/>
            <person name="Ishida K.-I."/>
            <person name="Kim E."/>
            <person name="Koreny L."/>
            <person name="Kroth P.G."/>
            <person name="Liu Y."/>
            <person name="Malik S.-B."/>
            <person name="Maier U.G."/>
            <person name="McRose D."/>
            <person name="Mock T."/>
            <person name="Neilson J.A."/>
            <person name="Onodera N.T."/>
            <person name="Poole A.M."/>
            <person name="Pritham E.J."/>
            <person name="Richards T.A."/>
            <person name="Rocap G."/>
            <person name="Roy S.W."/>
            <person name="Sarai C."/>
            <person name="Schaack S."/>
            <person name="Shirato S."/>
            <person name="Slamovits C.H."/>
            <person name="Spencer D.F."/>
            <person name="Suzuki S."/>
            <person name="Worden A.Z."/>
            <person name="Zauner S."/>
            <person name="Barry K."/>
            <person name="Bell C."/>
            <person name="Bharti A.K."/>
            <person name="Crow J.A."/>
            <person name="Grimwood J."/>
            <person name="Kramer R."/>
            <person name="Lindquist E."/>
            <person name="Lucas S."/>
            <person name="Salamov A."/>
            <person name="McFadden G.I."/>
            <person name="Lane C.E."/>
            <person name="Keeling P.J."/>
            <person name="Gray M.W."/>
            <person name="Grigoriev I.V."/>
            <person name="Archibald J.M."/>
        </authorList>
    </citation>
    <scope>NUCLEOTIDE SEQUENCE</scope>
    <source>
        <strain evidence="4">CCMP2712</strain>
    </source>
</reference>
<evidence type="ECO:0000313" key="4">
    <source>
        <dbReference type="Proteomes" id="UP000011087"/>
    </source>
</evidence>
<dbReference type="Gene3D" id="3.90.660.10">
    <property type="match status" value="2"/>
</dbReference>